<evidence type="ECO:0000313" key="1">
    <source>
        <dbReference type="EMBL" id="RJF81441.1"/>
    </source>
</evidence>
<sequence>MPFSSILGKSLAVLTADRLNARKALTQLVDVGPGLGTYGRLLRPILPQARFIAVEIWAPYVKEFGLTEIYDEVHIADARVFDYRRLPTGGLAVLGDMLEHMTKDEAQAVVLALLDRCDAVLLSIPIGHWPQDEFMGNPWEAHVASYGPGDVRRVFPYSIAEMTFNMSEDSGIGVFVLSQRLDLQDQISACFMESVELIKANNGLVFCGLQHLSDLSDPANAQRFFEELTPFLTNPPA</sequence>
<dbReference type="OrthoDB" id="9797829at2"/>
<dbReference type="RefSeq" id="WP_119831531.1">
    <property type="nucleotide sequence ID" value="NZ_QYUL01000002.1"/>
</dbReference>
<organism evidence="1 2">
    <name type="scientific">Azospirillum cavernae</name>
    <dbReference type="NCBI Taxonomy" id="2320860"/>
    <lineage>
        <taxon>Bacteria</taxon>
        <taxon>Pseudomonadati</taxon>
        <taxon>Pseudomonadota</taxon>
        <taxon>Alphaproteobacteria</taxon>
        <taxon>Rhodospirillales</taxon>
        <taxon>Azospirillaceae</taxon>
        <taxon>Azospirillum</taxon>
    </lineage>
</organism>
<proteinExistence type="predicted"/>
<gene>
    <name evidence="1" type="ORF">D3877_14870</name>
</gene>
<dbReference type="Proteomes" id="UP000283458">
    <property type="component" value="Unassembled WGS sequence"/>
</dbReference>
<dbReference type="SUPFAM" id="SSF53335">
    <property type="entry name" value="S-adenosyl-L-methionine-dependent methyltransferases"/>
    <property type="match status" value="1"/>
</dbReference>
<keyword evidence="2" id="KW-1185">Reference proteome</keyword>
<reference evidence="1 2" key="1">
    <citation type="submission" date="2018-09" db="EMBL/GenBank/DDBJ databases">
        <authorList>
            <person name="Zhu H."/>
        </authorList>
    </citation>
    <scope>NUCLEOTIDE SEQUENCE [LARGE SCALE GENOMIC DNA]</scope>
    <source>
        <strain evidence="1 2">K2W22B-5</strain>
    </source>
</reference>
<dbReference type="InterPro" id="IPR029063">
    <property type="entry name" value="SAM-dependent_MTases_sf"/>
</dbReference>
<evidence type="ECO:0008006" key="3">
    <source>
        <dbReference type="Google" id="ProtNLM"/>
    </source>
</evidence>
<protein>
    <recommendedName>
        <fullName evidence="3">Class I SAM-dependent methyltransferase</fullName>
    </recommendedName>
</protein>
<comment type="caution">
    <text evidence="1">The sequence shown here is derived from an EMBL/GenBank/DDBJ whole genome shotgun (WGS) entry which is preliminary data.</text>
</comment>
<name>A0A418VWC0_9PROT</name>
<dbReference type="EMBL" id="QYUL01000002">
    <property type="protein sequence ID" value="RJF81441.1"/>
    <property type="molecule type" value="Genomic_DNA"/>
</dbReference>
<dbReference type="AlphaFoldDB" id="A0A418VWC0"/>
<accession>A0A418VWC0</accession>
<evidence type="ECO:0000313" key="2">
    <source>
        <dbReference type="Proteomes" id="UP000283458"/>
    </source>
</evidence>